<dbReference type="AlphaFoldDB" id="A0A291RDJ3"/>
<evidence type="ECO:0000313" key="1">
    <source>
        <dbReference type="EMBL" id="ATL65172.1"/>
    </source>
</evidence>
<dbReference type="KEGG" id="ntp:CRH09_01905"/>
<accession>A0A291RDJ3</accession>
<evidence type="ECO:0000313" key="2">
    <source>
        <dbReference type="Proteomes" id="UP000221961"/>
    </source>
</evidence>
<protein>
    <submittedName>
        <fullName evidence="1">Uncharacterized protein</fullName>
    </submittedName>
</protein>
<dbReference type="EMBL" id="CP023778">
    <property type="protein sequence ID" value="ATL65172.1"/>
    <property type="molecule type" value="Genomic_DNA"/>
</dbReference>
<organism evidence="1 2">
    <name type="scientific">Nocardia terpenica</name>
    <dbReference type="NCBI Taxonomy" id="455432"/>
    <lineage>
        <taxon>Bacteria</taxon>
        <taxon>Bacillati</taxon>
        <taxon>Actinomycetota</taxon>
        <taxon>Actinomycetes</taxon>
        <taxon>Mycobacteriales</taxon>
        <taxon>Nocardiaceae</taxon>
        <taxon>Nocardia</taxon>
    </lineage>
</organism>
<sequence length="125" mass="14164">MFDYDTWQIAYDQAMARLAAVPKAILNETEAKAIPLRWFTDDYGHTVFGGHEHLKLAHWCENGPYARTIARRWLAIEAHSLLGELRDPLVAELWHELDTTHTHTHAAAVHAMLAVVLHHDPGANL</sequence>
<dbReference type="RefSeq" id="WP_098692486.1">
    <property type="nucleotide sequence ID" value="NZ_CP023778.1"/>
</dbReference>
<dbReference type="Proteomes" id="UP000221961">
    <property type="component" value="Chromosome"/>
</dbReference>
<name>A0A291RDJ3_9NOCA</name>
<gene>
    <name evidence="1" type="ORF">CRH09_01905</name>
</gene>
<proteinExistence type="predicted"/>
<reference evidence="1 2" key="1">
    <citation type="submission" date="2017-10" db="EMBL/GenBank/DDBJ databases">
        <title>Comparative genomics between pathogenic Norcardia.</title>
        <authorList>
            <person name="Zeng L."/>
        </authorList>
    </citation>
    <scope>NUCLEOTIDE SEQUENCE [LARGE SCALE GENOMIC DNA]</scope>
    <source>
        <strain evidence="1 2">NC_YFY_NT001</strain>
    </source>
</reference>
<dbReference type="GeneID" id="88356187"/>